<dbReference type="Proteomes" id="UP000310108">
    <property type="component" value="Unassembled WGS sequence"/>
</dbReference>
<reference evidence="1 2" key="1">
    <citation type="journal article" date="2019" name="PLoS ONE">
        <title>Comparative genome analysis indicates high evolutionary potential of pathogenicity genes in Colletotrichum tanaceti.</title>
        <authorList>
            <person name="Lelwala R.V."/>
            <person name="Korhonen P.K."/>
            <person name="Young N.D."/>
            <person name="Scott J.B."/>
            <person name="Ades P.A."/>
            <person name="Gasser R.B."/>
            <person name="Taylor P.W.J."/>
        </authorList>
    </citation>
    <scope>NUCLEOTIDE SEQUENCE [LARGE SCALE GENOMIC DNA]</scope>
    <source>
        <strain evidence="1">BRIP57314</strain>
    </source>
</reference>
<dbReference type="EMBL" id="PJEX01000373">
    <property type="protein sequence ID" value="TKW50631.1"/>
    <property type="molecule type" value="Genomic_DNA"/>
</dbReference>
<sequence length="605" mass="59747">MMTGASKSQRYHEEHGNVESRTYICLDRAVRHASRAGVADQGRVLLQGALGVLGRRRLPLGLAPRHLLVRDARVDDALLGVDGDDVAVADEADGPALHGLGHDVADQEAVAAAGEAAVRQQRDVLAETGAHDGGGGLEHLGHAGAALGALVADDDDRLLALLDLVALERRDEGVLLVKDARLADEAQALLAGDLADGAAGRELAAQDLDVARGLDGVAEGADDLLVGRERRHVLDVLLHRLSGDGDAGAVNHALLEEELEQAGGAADAVHVGHDVLSGGLQIGEEGGAVGDGLEVVDGELDADRVGDGEQVEDGVGAASEDVDDDHGVLKGLAGHDVAGADVLLEDVLDGGADAGALGLLARVLGGAAAAAGHGQAEGLDGGGHGVGGVHASAGAAAGAGVADDVEALLLGDLAGDVLAVGLEGGDDVDGLAGLAAAGLDGAAVDHDAGAVDAAHGDGDAGHVLVAAGQRDVGVVPLAVHDGLDGVGDDLARLQRVAHALGAHADAVRDADGVELVGDQADVLDGLAHDVGQVEQVHVAGVALVPDGRDADLGLVHVVIGEAGGVQHGLGGALGLGLRDVGRDLVQLVVGASGRGGGEEAAARED</sequence>
<evidence type="ECO:0008006" key="3">
    <source>
        <dbReference type="Google" id="ProtNLM"/>
    </source>
</evidence>
<gene>
    <name evidence="1" type="ORF">CTA1_5680</name>
</gene>
<organism evidence="1 2">
    <name type="scientific">Colletotrichum tanaceti</name>
    <dbReference type="NCBI Taxonomy" id="1306861"/>
    <lineage>
        <taxon>Eukaryota</taxon>
        <taxon>Fungi</taxon>
        <taxon>Dikarya</taxon>
        <taxon>Ascomycota</taxon>
        <taxon>Pezizomycotina</taxon>
        <taxon>Sordariomycetes</taxon>
        <taxon>Hypocreomycetidae</taxon>
        <taxon>Glomerellales</taxon>
        <taxon>Glomerellaceae</taxon>
        <taxon>Colletotrichum</taxon>
        <taxon>Colletotrichum destructivum species complex</taxon>
    </lineage>
</organism>
<evidence type="ECO:0000313" key="2">
    <source>
        <dbReference type="Proteomes" id="UP000310108"/>
    </source>
</evidence>
<keyword evidence="2" id="KW-1185">Reference proteome</keyword>
<comment type="caution">
    <text evidence="1">The sequence shown here is derived from an EMBL/GenBank/DDBJ whole genome shotgun (WGS) entry which is preliminary data.</text>
</comment>
<protein>
    <recommendedName>
        <fullName evidence="3">NAD-specific glutamate dehydrogenase</fullName>
    </recommendedName>
</protein>
<proteinExistence type="predicted"/>
<accession>A0A4U6X5D7</accession>
<name>A0A4U6X5D7_9PEZI</name>
<evidence type="ECO:0000313" key="1">
    <source>
        <dbReference type="EMBL" id="TKW50631.1"/>
    </source>
</evidence>
<dbReference type="AlphaFoldDB" id="A0A4U6X5D7"/>